<protein>
    <submittedName>
        <fullName evidence="1">Uncharacterized protein</fullName>
    </submittedName>
</protein>
<dbReference type="Proteomes" id="UP000039865">
    <property type="component" value="Unassembled WGS sequence"/>
</dbReference>
<name>A0A077ZR84_STYLE</name>
<reference evidence="1 2" key="1">
    <citation type="submission" date="2014-06" db="EMBL/GenBank/DDBJ databases">
        <authorList>
            <person name="Swart Estienne"/>
        </authorList>
    </citation>
    <scope>NUCLEOTIDE SEQUENCE [LARGE SCALE GENOMIC DNA]</scope>
    <source>
        <strain evidence="1 2">130c</strain>
    </source>
</reference>
<dbReference type="AlphaFoldDB" id="A0A077ZR84"/>
<evidence type="ECO:0000313" key="2">
    <source>
        <dbReference type="Proteomes" id="UP000039865"/>
    </source>
</evidence>
<sequence>MVELHDTQLYHPIGRQESSFLNLKNLQQSTYLSNTIIDCFRYGGPDQYDERSIQSRLIIGNSNWSPKEYCHYSQFNIQKFPNSWIFIWNKPASLF</sequence>
<organism evidence="1 2">
    <name type="scientific">Stylonychia lemnae</name>
    <name type="common">Ciliate</name>
    <dbReference type="NCBI Taxonomy" id="5949"/>
    <lineage>
        <taxon>Eukaryota</taxon>
        <taxon>Sar</taxon>
        <taxon>Alveolata</taxon>
        <taxon>Ciliophora</taxon>
        <taxon>Intramacronucleata</taxon>
        <taxon>Spirotrichea</taxon>
        <taxon>Stichotrichia</taxon>
        <taxon>Sporadotrichida</taxon>
        <taxon>Oxytrichidae</taxon>
        <taxon>Stylonychinae</taxon>
        <taxon>Stylonychia</taxon>
    </lineage>
</organism>
<gene>
    <name evidence="1" type="primary">Contig4924.g5270</name>
    <name evidence="1" type="ORF">STYLEM_915</name>
</gene>
<dbReference type="EMBL" id="CCKQ01000863">
    <property type="protein sequence ID" value="CDW71964.1"/>
    <property type="molecule type" value="Genomic_DNA"/>
</dbReference>
<accession>A0A077ZR84</accession>
<dbReference type="InParanoid" id="A0A077ZR84"/>
<keyword evidence="2" id="KW-1185">Reference proteome</keyword>
<proteinExistence type="predicted"/>
<evidence type="ECO:0000313" key="1">
    <source>
        <dbReference type="EMBL" id="CDW71964.1"/>
    </source>
</evidence>